<dbReference type="SUPFAM" id="SSF49899">
    <property type="entry name" value="Concanavalin A-like lectins/glucanases"/>
    <property type="match status" value="1"/>
</dbReference>
<feature type="domain" description="GH16" evidence="2">
    <location>
        <begin position="40"/>
        <end position="269"/>
    </location>
</feature>
<dbReference type="InterPro" id="IPR013320">
    <property type="entry name" value="ConA-like_dom_sf"/>
</dbReference>
<dbReference type="PANTHER" id="PTHR10963">
    <property type="entry name" value="GLYCOSYL HYDROLASE-RELATED"/>
    <property type="match status" value="1"/>
</dbReference>
<protein>
    <submittedName>
        <fullName evidence="3">Beta-glucanase (GH16 family)</fullName>
    </submittedName>
</protein>
<keyword evidence="4" id="KW-1185">Reference proteome</keyword>
<dbReference type="PANTHER" id="PTHR10963:SF55">
    <property type="entry name" value="GLYCOSIDE HYDROLASE FAMILY 16 PROTEIN"/>
    <property type="match status" value="1"/>
</dbReference>
<comment type="caution">
    <text evidence="3">The sequence shown here is derived from an EMBL/GenBank/DDBJ whole genome shotgun (WGS) entry which is preliminary data.</text>
</comment>
<dbReference type="OrthoDB" id="9809583at2"/>
<dbReference type="InterPro" id="IPR050546">
    <property type="entry name" value="Glycosyl_Hydrlase_16"/>
</dbReference>
<evidence type="ECO:0000256" key="1">
    <source>
        <dbReference type="ARBA" id="ARBA00006865"/>
    </source>
</evidence>
<dbReference type="Proteomes" id="UP000294830">
    <property type="component" value="Unassembled WGS sequence"/>
</dbReference>
<dbReference type="CDD" id="cd08023">
    <property type="entry name" value="GH16_laminarinase_like"/>
    <property type="match status" value="1"/>
</dbReference>
<dbReference type="RefSeq" id="WP_131837650.1">
    <property type="nucleotide sequence ID" value="NZ_SLWB01000001.1"/>
</dbReference>
<accession>A0A4V2RQV0</accession>
<dbReference type="PROSITE" id="PS51762">
    <property type="entry name" value="GH16_2"/>
    <property type="match status" value="1"/>
</dbReference>
<sequence>MNNRLVCGLLVGTVALFASCSSSHNVASRSKAKLIWADEFSYKGLPDPKKWGYEVGLIRNNEKQYYTNARIENAHVENGYLVIESLKEPFEGFNYTSASINTLGKASFDGDFRIEVSAKLPQGKGIWPAIWMMGSNRPEVGWPRCGEMDIMEFVGNTPNTVWGTLHWYDSLSTSKSHHSSKGDKLHFNDLHDNFHVYGLERRGNTISLFVDDNVYFTFTPPASALPKIFEKPMYLLINTAVGGSWGGAIDDSIFPQKFYIDYVRVYRLK</sequence>
<dbReference type="AlphaFoldDB" id="A0A4V2RQV0"/>
<reference evidence="3 4" key="1">
    <citation type="submission" date="2019-03" db="EMBL/GenBank/DDBJ databases">
        <title>Genomic Encyclopedia of Archaeal and Bacterial Type Strains, Phase II (KMG-II): from individual species to whole genera.</title>
        <authorList>
            <person name="Goeker M."/>
        </authorList>
    </citation>
    <scope>NUCLEOTIDE SEQUENCE [LARGE SCALE GENOMIC DNA]</scope>
    <source>
        <strain evidence="3 4">RL-C</strain>
    </source>
</reference>
<proteinExistence type="inferred from homology"/>
<evidence type="ECO:0000313" key="3">
    <source>
        <dbReference type="EMBL" id="TCN72861.1"/>
    </source>
</evidence>
<dbReference type="EMBL" id="SLWB01000001">
    <property type="protein sequence ID" value="TCN72861.1"/>
    <property type="molecule type" value="Genomic_DNA"/>
</dbReference>
<dbReference type="InterPro" id="IPR000757">
    <property type="entry name" value="Beta-glucanase-like"/>
</dbReference>
<evidence type="ECO:0000313" key="4">
    <source>
        <dbReference type="Proteomes" id="UP000294830"/>
    </source>
</evidence>
<dbReference type="Pfam" id="PF00722">
    <property type="entry name" value="Glyco_hydro_16"/>
    <property type="match status" value="1"/>
</dbReference>
<evidence type="ECO:0000259" key="2">
    <source>
        <dbReference type="PROSITE" id="PS51762"/>
    </source>
</evidence>
<name>A0A4V2RQV0_9BACT</name>
<comment type="similarity">
    <text evidence="1">Belongs to the glycosyl hydrolase 16 family.</text>
</comment>
<gene>
    <name evidence="3" type="ORF">CLV25_10179</name>
</gene>
<dbReference type="Gene3D" id="2.60.120.200">
    <property type="match status" value="1"/>
</dbReference>
<organism evidence="3 4">
    <name type="scientific">Acetobacteroides hydrogenigenes</name>
    <dbReference type="NCBI Taxonomy" id="979970"/>
    <lineage>
        <taxon>Bacteria</taxon>
        <taxon>Pseudomonadati</taxon>
        <taxon>Bacteroidota</taxon>
        <taxon>Bacteroidia</taxon>
        <taxon>Bacteroidales</taxon>
        <taxon>Rikenellaceae</taxon>
        <taxon>Acetobacteroides</taxon>
    </lineage>
</organism>
<dbReference type="GO" id="GO:0004553">
    <property type="term" value="F:hydrolase activity, hydrolyzing O-glycosyl compounds"/>
    <property type="evidence" value="ECO:0007669"/>
    <property type="project" value="InterPro"/>
</dbReference>
<dbReference type="PROSITE" id="PS51257">
    <property type="entry name" value="PROKAR_LIPOPROTEIN"/>
    <property type="match status" value="1"/>
</dbReference>
<dbReference type="GO" id="GO:0005975">
    <property type="term" value="P:carbohydrate metabolic process"/>
    <property type="evidence" value="ECO:0007669"/>
    <property type="project" value="InterPro"/>
</dbReference>